<proteinExistence type="predicted"/>
<dbReference type="SUPFAM" id="SSF159888">
    <property type="entry name" value="YdhG-like"/>
    <property type="match status" value="1"/>
</dbReference>
<organism evidence="1 2">
    <name type="scientific">Mucilaginibacter frigoritolerans</name>
    <dbReference type="NCBI Taxonomy" id="652788"/>
    <lineage>
        <taxon>Bacteria</taxon>
        <taxon>Pseudomonadati</taxon>
        <taxon>Bacteroidota</taxon>
        <taxon>Sphingobacteriia</taxon>
        <taxon>Sphingobacteriales</taxon>
        <taxon>Sphingobacteriaceae</taxon>
        <taxon>Mucilaginibacter</taxon>
    </lineage>
</organism>
<keyword evidence="2" id="KW-1185">Reference proteome</keyword>
<reference evidence="1 2" key="1">
    <citation type="submission" date="2019-07" db="EMBL/GenBank/DDBJ databases">
        <title>Genomic Encyclopedia of Archaeal and Bacterial Type Strains, Phase II (KMG-II): from individual species to whole genera.</title>
        <authorList>
            <person name="Goeker M."/>
        </authorList>
    </citation>
    <scope>NUCLEOTIDE SEQUENCE [LARGE SCALE GENOMIC DNA]</scope>
    <source>
        <strain evidence="1 2">ATCC BAA-1854</strain>
    </source>
</reference>
<evidence type="ECO:0000313" key="1">
    <source>
        <dbReference type="EMBL" id="TWI95868.1"/>
    </source>
</evidence>
<accession>A0A562TRK8</accession>
<protein>
    <recommendedName>
        <fullName evidence="3">YdhG-like domain-containing protein</fullName>
    </recommendedName>
</protein>
<gene>
    <name evidence="1" type="ORF">JN11_04143</name>
</gene>
<evidence type="ECO:0000313" key="2">
    <source>
        <dbReference type="Proteomes" id="UP000317010"/>
    </source>
</evidence>
<evidence type="ECO:0008006" key="3">
    <source>
        <dbReference type="Google" id="ProtNLM"/>
    </source>
</evidence>
<name>A0A562TRK8_9SPHI</name>
<dbReference type="AlphaFoldDB" id="A0A562TRK8"/>
<dbReference type="RefSeq" id="WP_144915570.1">
    <property type="nucleotide sequence ID" value="NZ_VLLI01000014.1"/>
</dbReference>
<dbReference type="OrthoDB" id="670608at2"/>
<dbReference type="Proteomes" id="UP000317010">
    <property type="component" value="Unassembled WGS sequence"/>
</dbReference>
<dbReference type="EMBL" id="VLLI01000014">
    <property type="protein sequence ID" value="TWI95868.1"/>
    <property type="molecule type" value="Genomic_DNA"/>
</dbReference>
<comment type="caution">
    <text evidence="1">The sequence shown here is derived from an EMBL/GenBank/DDBJ whole genome shotgun (WGS) entry which is preliminary data.</text>
</comment>
<sequence>MITKLESYYLSKPEPYQSCLLALRDIILQANAEIYHERKFQIPFFAYRGKKLGYLWLNGKKLMLGFCLDKSLQEVIPGFKLKDKYESMQIDPNADIPIEVILLKLNYYLSLIDRALPD</sequence>